<dbReference type="PATRIC" id="fig|742817.3.peg.2478"/>
<dbReference type="Proteomes" id="UP000004892">
    <property type="component" value="Unassembled WGS sequence"/>
</dbReference>
<proteinExistence type="predicted"/>
<keyword evidence="2" id="KW-1185">Reference proteome</keyword>
<comment type="caution">
    <text evidence="1">The sequence shown here is derived from an EMBL/GenBank/DDBJ whole genome shotgun (WGS) entry which is preliminary data.</text>
</comment>
<evidence type="ECO:0000313" key="1">
    <source>
        <dbReference type="EMBL" id="EHP46697.1"/>
    </source>
</evidence>
<evidence type="ECO:0000313" key="2">
    <source>
        <dbReference type="Proteomes" id="UP000004892"/>
    </source>
</evidence>
<dbReference type="HOGENOM" id="CLU_2570439_0_0_10"/>
<dbReference type="AlphaFoldDB" id="H1DIT5"/>
<reference evidence="1 2" key="1">
    <citation type="submission" date="2012-01" db="EMBL/GenBank/DDBJ databases">
        <title>The Genome Sequence of Odoribacter laneus YIT 12061.</title>
        <authorList>
            <consortium name="The Broad Institute Genome Sequencing Platform"/>
            <person name="Earl A."/>
            <person name="Ward D."/>
            <person name="Feldgarden M."/>
            <person name="Gevers D."/>
            <person name="Morotomi M."/>
            <person name="Young S.K."/>
            <person name="Zeng Q."/>
            <person name="Gargeya S."/>
            <person name="Fitzgerald M."/>
            <person name="Haas B."/>
            <person name="Abouelleil A."/>
            <person name="Alvarado L."/>
            <person name="Arachchi H.M."/>
            <person name="Berlin A."/>
            <person name="Chapman S.B."/>
            <person name="Gearin G."/>
            <person name="Goldberg J."/>
            <person name="Griggs A."/>
            <person name="Gujja S."/>
            <person name="Hansen M."/>
            <person name="Heiman D."/>
            <person name="Howarth C."/>
            <person name="Larimer J."/>
            <person name="Lui A."/>
            <person name="MacDonald P.J.P."/>
            <person name="McCowen C."/>
            <person name="Montmayeur A."/>
            <person name="Murphy C."/>
            <person name="Neiman D."/>
            <person name="Pearson M."/>
            <person name="Priest M."/>
            <person name="Roberts A."/>
            <person name="Saif S."/>
            <person name="Shea T."/>
            <person name="Sisk P."/>
            <person name="Stolte C."/>
            <person name="Sykes S."/>
            <person name="Wortman J."/>
            <person name="Nusbaum C."/>
            <person name="Birren B."/>
        </authorList>
    </citation>
    <scope>NUCLEOTIDE SEQUENCE [LARGE SCALE GENOMIC DNA]</scope>
    <source>
        <strain evidence="1 2">YIT 12061</strain>
    </source>
</reference>
<name>H1DIT5_9BACT</name>
<gene>
    <name evidence="1" type="ORF">HMPREF9449_02314</name>
</gene>
<organism evidence="1 2">
    <name type="scientific">Odoribacter laneus YIT 12061</name>
    <dbReference type="NCBI Taxonomy" id="742817"/>
    <lineage>
        <taxon>Bacteria</taxon>
        <taxon>Pseudomonadati</taxon>
        <taxon>Bacteroidota</taxon>
        <taxon>Bacteroidia</taxon>
        <taxon>Bacteroidales</taxon>
        <taxon>Odoribacteraceae</taxon>
        <taxon>Odoribacter</taxon>
    </lineage>
</organism>
<dbReference type="EMBL" id="ADMC01000025">
    <property type="protein sequence ID" value="EHP46697.1"/>
    <property type="molecule type" value="Genomic_DNA"/>
</dbReference>
<protein>
    <submittedName>
        <fullName evidence="1">Uncharacterized protein</fullName>
    </submittedName>
</protein>
<sequence>MYIGYFLLPNKILNYSYFIYTTPSKPILNYLMNGFKYIFFKIKQIYKNNYTTLEKFQISLSLGKNKIRENEDFIMKIKIDE</sequence>
<accession>H1DIT5</accession>